<organism evidence="1 2">
    <name type="scientific">Salix purpurea</name>
    <name type="common">Purple osier willow</name>
    <dbReference type="NCBI Taxonomy" id="77065"/>
    <lineage>
        <taxon>Eukaryota</taxon>
        <taxon>Viridiplantae</taxon>
        <taxon>Streptophyta</taxon>
        <taxon>Embryophyta</taxon>
        <taxon>Tracheophyta</taxon>
        <taxon>Spermatophyta</taxon>
        <taxon>Magnoliopsida</taxon>
        <taxon>eudicotyledons</taxon>
        <taxon>Gunneridae</taxon>
        <taxon>Pentapetalae</taxon>
        <taxon>rosids</taxon>
        <taxon>fabids</taxon>
        <taxon>Malpighiales</taxon>
        <taxon>Salicaceae</taxon>
        <taxon>Saliceae</taxon>
        <taxon>Salix</taxon>
    </lineage>
</organism>
<reference evidence="1" key="1">
    <citation type="submission" date="2022-11" db="EMBL/GenBank/DDBJ databases">
        <authorList>
            <person name="Hyden B.L."/>
            <person name="Feng K."/>
            <person name="Yates T."/>
            <person name="Jawdy S."/>
            <person name="Smart L.B."/>
            <person name="Muchero W."/>
        </authorList>
    </citation>
    <scope>NUCLEOTIDE SEQUENCE</scope>
    <source>
        <tissue evidence="1">Shoot tip</tissue>
    </source>
</reference>
<dbReference type="EMBL" id="JAPFFK010000014">
    <property type="protein sequence ID" value="KAJ6717796.1"/>
    <property type="molecule type" value="Genomic_DNA"/>
</dbReference>
<keyword evidence="2" id="KW-1185">Reference proteome</keyword>
<dbReference type="AlphaFoldDB" id="A0A9Q0TU36"/>
<dbReference type="Proteomes" id="UP001151532">
    <property type="component" value="Chromosome 10"/>
</dbReference>
<gene>
    <name evidence="1" type="ORF">OIU79_005851</name>
</gene>
<accession>A0A9Q0TU36</accession>
<comment type="caution">
    <text evidence="1">The sequence shown here is derived from an EMBL/GenBank/DDBJ whole genome shotgun (WGS) entry which is preliminary data.</text>
</comment>
<evidence type="ECO:0000313" key="1">
    <source>
        <dbReference type="EMBL" id="KAJ6717796.1"/>
    </source>
</evidence>
<reference evidence="1" key="2">
    <citation type="journal article" date="2023" name="Int. J. Mol. Sci.">
        <title>De Novo Assembly and Annotation of 11 Diverse Shrub Willow (Salix) Genomes Reveals Novel Gene Organization in Sex-Linked Regions.</title>
        <authorList>
            <person name="Hyden B."/>
            <person name="Feng K."/>
            <person name="Yates T.B."/>
            <person name="Jawdy S."/>
            <person name="Cereghino C."/>
            <person name="Smart L.B."/>
            <person name="Muchero W."/>
        </authorList>
    </citation>
    <scope>NUCLEOTIDE SEQUENCE</scope>
    <source>
        <tissue evidence="1">Shoot tip</tissue>
    </source>
</reference>
<name>A0A9Q0TU36_SALPP</name>
<protein>
    <submittedName>
        <fullName evidence="1">Uncharacterized protein</fullName>
    </submittedName>
</protein>
<evidence type="ECO:0000313" key="2">
    <source>
        <dbReference type="Proteomes" id="UP001151532"/>
    </source>
</evidence>
<proteinExistence type="predicted"/>
<sequence>MPDRVKFSAIAPRGHVRINSGARSLSVNNSTAVIVGGKVDDSLAAGVMLIIVGPETITGYNVTALHLLTSASTVHHLTVNVNINYSRVIQQGPASQFLDVEYKMSRSWGRRWKINVKGIGSAVFDTMDPRNTGTGGSFSTARNN</sequence>